<evidence type="ECO:0000256" key="17">
    <source>
        <dbReference type="SAM" id="Phobius"/>
    </source>
</evidence>
<evidence type="ECO:0000256" key="7">
    <source>
        <dbReference type="ARBA" id="ARBA00022692"/>
    </source>
</evidence>
<gene>
    <name evidence="20" type="ORF">L198_07101</name>
</gene>
<comment type="catalytic activity">
    <reaction evidence="1">
        <text>S-ubiquitinyl-[E2 ubiquitin-conjugating enzyme]-L-cysteine + [acceptor protein]-L-lysine = [E2 ubiquitin-conjugating enzyme]-L-cysteine + N(6)-ubiquitinyl-[acceptor protein]-L-lysine.</text>
        <dbReference type="EC" id="2.3.2.27"/>
    </reaction>
</comment>
<dbReference type="GO" id="GO:0036503">
    <property type="term" value="P:ERAD pathway"/>
    <property type="evidence" value="ECO:0007669"/>
    <property type="project" value="TreeGrafter"/>
</dbReference>
<sequence>MPPRLAVYGVLSTVLAATVLASALQSRANFYAAAVSVGKSSASLMVIGNFLFFNALCLGISLKKLFFGQLRAIEYERLWERLWAFMTESLLALAIFREDFNIGFILMLSILIFLKCFHWISADRVDYMDQIPPPGPPKTFHARMVGIIAILMVLDLFFVSYALNTILTEGVSSMIIFTTEFLILQTSIAGTAARYSIGLIDLRRARGREDAPPWEAKSMYLFYVDLAVDFVKLLTYLMFFTVIFLNYGLPIHILRDVYFTFTSFVGRCKDLVRYRQATRDMDSRYPDATEDELERNGDRTCIICREEMMTTAQREREGLQGDEGGPNETPKKLVCGHIFHFHCLRSWLERQQKCPTCRRDVLNQPAQTTVPVVPVPAAATPAHDVPQPAAAPPAEGAADRARDILRDRLFPANDPQDPATPPRTRPPTAAPTNLSEPTRPVPGPARTETVDHGIQRGIWGGPIIPGRFQPLPAPPLGAAPRFSPYTRSVATTPVAQYGGAQSPSYFHGAVPHYSPGPVYQHGYGSPYPYALHQPQPYPQYPPPHQYLHHPQPLSPSQAQSQPDRPRTHSPAIFPALLTPEQIQALERFAGPVAEGSQYPRAFEARGQEGHSQASPYGGVSGSVTPWHANPPFSFSSTGDYRAAGNGAGPAELQVPASSNSGGLKQAFRAGTEGQQDEAEGAVGEEKTKQEEAETDGLPELVIETSDLKTQVAQAALRRFQNSPLQSTSRPSSEHSQAVAREDIENDQGAN</sequence>
<keyword evidence="13 17" id="KW-1133">Transmembrane helix</keyword>
<feature type="transmembrane region" description="Helical" evidence="17">
    <location>
        <begin position="220"/>
        <end position="245"/>
    </location>
</feature>
<keyword evidence="9 15" id="KW-0863">Zinc-finger</keyword>
<dbReference type="InterPro" id="IPR024766">
    <property type="entry name" value="Znf_RING_H2"/>
</dbReference>
<evidence type="ECO:0000256" key="5">
    <source>
        <dbReference type="ARBA" id="ARBA00012483"/>
    </source>
</evidence>
<keyword evidence="11" id="KW-0256">Endoplasmic reticulum</keyword>
<dbReference type="InterPro" id="IPR013083">
    <property type="entry name" value="Znf_RING/FYVE/PHD"/>
</dbReference>
<evidence type="ECO:0000313" key="21">
    <source>
        <dbReference type="Proteomes" id="UP000094819"/>
    </source>
</evidence>
<feature type="region of interest" description="Disordered" evidence="16">
    <location>
        <begin position="604"/>
        <end position="624"/>
    </location>
</feature>
<keyword evidence="10" id="KW-0833">Ubl conjugation pathway</keyword>
<keyword evidence="12" id="KW-0862">Zinc</keyword>
<evidence type="ECO:0000256" key="11">
    <source>
        <dbReference type="ARBA" id="ARBA00022824"/>
    </source>
</evidence>
<evidence type="ECO:0000256" key="2">
    <source>
        <dbReference type="ARBA" id="ARBA00004477"/>
    </source>
</evidence>
<dbReference type="GO" id="GO:0008270">
    <property type="term" value="F:zinc ion binding"/>
    <property type="evidence" value="ECO:0007669"/>
    <property type="project" value="UniProtKB-KW"/>
</dbReference>
<feature type="compositionally biased region" description="Pro residues" evidence="16">
    <location>
        <begin position="418"/>
        <end position="429"/>
    </location>
</feature>
<dbReference type="InterPro" id="IPR001841">
    <property type="entry name" value="Znf_RING"/>
</dbReference>
<dbReference type="GO" id="GO:0043161">
    <property type="term" value="P:proteasome-mediated ubiquitin-dependent protein catabolic process"/>
    <property type="evidence" value="ECO:0007669"/>
    <property type="project" value="TreeGrafter"/>
</dbReference>
<keyword evidence="6" id="KW-0808">Transferase</keyword>
<dbReference type="PANTHER" id="PTHR22763:SF184">
    <property type="entry name" value="E3 UBIQUITIN-PROTEIN LIGASE SYNOVIOLIN"/>
    <property type="match status" value="1"/>
</dbReference>
<proteinExistence type="inferred from homology"/>
<feature type="chain" id="PRO_5009129728" description="RING-type E3 ubiquitin transferase" evidence="18">
    <location>
        <begin position="22"/>
        <end position="750"/>
    </location>
</feature>
<evidence type="ECO:0000256" key="1">
    <source>
        <dbReference type="ARBA" id="ARBA00000900"/>
    </source>
</evidence>
<dbReference type="Proteomes" id="UP000094819">
    <property type="component" value="Unassembled WGS sequence"/>
</dbReference>
<dbReference type="GeneID" id="30196312"/>
<dbReference type="GO" id="GO:0016567">
    <property type="term" value="P:protein ubiquitination"/>
    <property type="evidence" value="ECO:0007669"/>
    <property type="project" value="UniProtKB-UniPathway"/>
</dbReference>
<comment type="similarity">
    <text evidence="4">Belongs to the HRD1 family.</text>
</comment>
<feature type="signal peptide" evidence="18">
    <location>
        <begin position="1"/>
        <end position="21"/>
    </location>
</feature>
<feature type="region of interest" description="Disordered" evidence="16">
    <location>
        <begin position="410"/>
        <end position="449"/>
    </location>
</feature>
<dbReference type="GO" id="GO:0005789">
    <property type="term" value="C:endoplasmic reticulum membrane"/>
    <property type="evidence" value="ECO:0007669"/>
    <property type="project" value="UniProtKB-SubCell"/>
</dbReference>
<dbReference type="EMBL" id="AWGH01000029">
    <property type="protein sequence ID" value="ODN87099.1"/>
    <property type="molecule type" value="Genomic_DNA"/>
</dbReference>
<feature type="compositionally biased region" description="Low complexity" evidence="16">
    <location>
        <begin position="548"/>
        <end position="562"/>
    </location>
</feature>
<feature type="region of interest" description="Disordered" evidence="16">
    <location>
        <begin position="530"/>
        <end position="570"/>
    </location>
</feature>
<evidence type="ECO:0000256" key="14">
    <source>
        <dbReference type="ARBA" id="ARBA00023136"/>
    </source>
</evidence>
<feature type="transmembrane region" description="Helical" evidence="17">
    <location>
        <begin position="140"/>
        <end position="163"/>
    </location>
</feature>
<dbReference type="RefSeq" id="XP_019028873.1">
    <property type="nucleotide sequence ID" value="XM_019179115.1"/>
</dbReference>
<dbReference type="OrthoDB" id="7759664at2759"/>
<dbReference type="Gene3D" id="3.30.40.10">
    <property type="entry name" value="Zinc/RING finger domain, C3HC4 (zinc finger)"/>
    <property type="match status" value="1"/>
</dbReference>
<dbReference type="InterPro" id="IPR057992">
    <property type="entry name" value="TPR_SYVN1_N"/>
</dbReference>
<keyword evidence="21" id="KW-1185">Reference proteome</keyword>
<dbReference type="InterPro" id="IPR050731">
    <property type="entry name" value="HRD1_E3_ubiq-ligases"/>
</dbReference>
<comment type="pathway">
    <text evidence="3">Protein modification; protein ubiquitination.</text>
</comment>
<comment type="caution">
    <text evidence="20">The sequence shown here is derived from an EMBL/GenBank/DDBJ whole genome shotgun (WGS) entry which is preliminary data.</text>
</comment>
<keyword evidence="14 17" id="KW-0472">Membrane</keyword>
<dbReference type="AlphaFoldDB" id="A0A1E3IEV9"/>
<dbReference type="GO" id="GO:0061630">
    <property type="term" value="F:ubiquitin protein ligase activity"/>
    <property type="evidence" value="ECO:0007669"/>
    <property type="project" value="UniProtKB-EC"/>
</dbReference>
<evidence type="ECO:0000256" key="15">
    <source>
        <dbReference type="PROSITE-ProRule" id="PRU00175"/>
    </source>
</evidence>
<feature type="compositionally biased region" description="Low complexity" evidence="16">
    <location>
        <begin position="378"/>
        <end position="396"/>
    </location>
</feature>
<evidence type="ECO:0000256" key="8">
    <source>
        <dbReference type="ARBA" id="ARBA00022723"/>
    </source>
</evidence>
<dbReference type="SMART" id="SM00184">
    <property type="entry name" value="RING"/>
    <property type="match status" value="1"/>
</dbReference>
<feature type="region of interest" description="Disordered" evidence="16">
    <location>
        <begin position="378"/>
        <end position="398"/>
    </location>
</feature>
<dbReference type="UniPathway" id="UPA00143"/>
<evidence type="ECO:0000256" key="4">
    <source>
        <dbReference type="ARBA" id="ARBA00010089"/>
    </source>
</evidence>
<evidence type="ECO:0000313" key="20">
    <source>
        <dbReference type="EMBL" id="ODN87099.1"/>
    </source>
</evidence>
<accession>A0A1E3IEV9</accession>
<feature type="compositionally biased region" description="Pro residues" evidence="16">
    <location>
        <begin position="535"/>
        <end position="544"/>
    </location>
</feature>
<dbReference type="Pfam" id="PF25563">
    <property type="entry name" value="TPR_SYVN1_N"/>
    <property type="match status" value="1"/>
</dbReference>
<feature type="transmembrane region" description="Helical" evidence="17">
    <location>
        <begin position="45"/>
        <end position="66"/>
    </location>
</feature>
<dbReference type="PROSITE" id="PS50089">
    <property type="entry name" value="ZF_RING_2"/>
    <property type="match status" value="1"/>
</dbReference>
<feature type="transmembrane region" description="Helical" evidence="17">
    <location>
        <begin position="102"/>
        <end position="120"/>
    </location>
</feature>
<evidence type="ECO:0000256" key="12">
    <source>
        <dbReference type="ARBA" id="ARBA00022833"/>
    </source>
</evidence>
<comment type="subcellular location">
    <subcellularLocation>
        <location evidence="2">Endoplasmic reticulum membrane</location>
        <topology evidence="2">Multi-pass membrane protein</topology>
    </subcellularLocation>
</comment>
<keyword evidence="7 17" id="KW-0812">Transmembrane</keyword>
<evidence type="ECO:0000256" key="18">
    <source>
        <dbReference type="SAM" id="SignalP"/>
    </source>
</evidence>
<keyword evidence="8" id="KW-0479">Metal-binding</keyword>
<dbReference type="PANTHER" id="PTHR22763">
    <property type="entry name" value="RING ZINC FINGER PROTEIN"/>
    <property type="match status" value="1"/>
</dbReference>
<feature type="domain" description="RING-type" evidence="19">
    <location>
        <begin position="301"/>
        <end position="358"/>
    </location>
</feature>
<keyword evidence="18" id="KW-0732">Signal</keyword>
<evidence type="ECO:0000256" key="10">
    <source>
        <dbReference type="ARBA" id="ARBA00022786"/>
    </source>
</evidence>
<dbReference type="SUPFAM" id="SSF57850">
    <property type="entry name" value="RING/U-box"/>
    <property type="match status" value="1"/>
</dbReference>
<dbReference type="CDD" id="cd16479">
    <property type="entry name" value="RING-H2_synoviolin"/>
    <property type="match status" value="1"/>
</dbReference>
<evidence type="ECO:0000256" key="6">
    <source>
        <dbReference type="ARBA" id="ARBA00022679"/>
    </source>
</evidence>
<feature type="region of interest" description="Disordered" evidence="16">
    <location>
        <begin position="637"/>
        <end position="700"/>
    </location>
</feature>
<feature type="region of interest" description="Disordered" evidence="16">
    <location>
        <begin position="718"/>
        <end position="750"/>
    </location>
</feature>
<dbReference type="Pfam" id="PF12678">
    <property type="entry name" value="zf-rbx1"/>
    <property type="match status" value="1"/>
</dbReference>
<feature type="compositionally biased region" description="Polar residues" evidence="16">
    <location>
        <begin position="719"/>
        <end position="735"/>
    </location>
</feature>
<evidence type="ECO:0000259" key="19">
    <source>
        <dbReference type="PROSITE" id="PS50089"/>
    </source>
</evidence>
<evidence type="ECO:0000256" key="3">
    <source>
        <dbReference type="ARBA" id="ARBA00004906"/>
    </source>
</evidence>
<evidence type="ECO:0000256" key="13">
    <source>
        <dbReference type="ARBA" id="ARBA00022989"/>
    </source>
</evidence>
<evidence type="ECO:0000256" key="9">
    <source>
        <dbReference type="ARBA" id="ARBA00022771"/>
    </source>
</evidence>
<name>A0A1E3IEV9_9TREE</name>
<evidence type="ECO:0000256" key="16">
    <source>
        <dbReference type="SAM" id="MobiDB-lite"/>
    </source>
</evidence>
<reference evidence="20 21" key="1">
    <citation type="submission" date="2016-06" db="EMBL/GenBank/DDBJ databases">
        <title>Evolution of pathogenesis and genome organization in the Tremellales.</title>
        <authorList>
            <person name="Cuomo C."/>
            <person name="Litvintseva A."/>
            <person name="Heitman J."/>
            <person name="Chen Y."/>
            <person name="Sun S."/>
            <person name="Springer D."/>
            <person name="Dromer F."/>
            <person name="Young S."/>
            <person name="Zeng Q."/>
            <person name="Chapman S."/>
            <person name="Gujja S."/>
            <person name="Saif S."/>
            <person name="Birren B."/>
        </authorList>
    </citation>
    <scope>NUCLEOTIDE SEQUENCE [LARGE SCALE GENOMIC DNA]</scope>
    <source>
        <strain evidence="20 21">CBS 7118</strain>
    </source>
</reference>
<dbReference type="EC" id="2.3.2.27" evidence="5"/>
<organism evidence="20 21">
    <name type="scientific">Cryptococcus wingfieldii CBS 7118</name>
    <dbReference type="NCBI Taxonomy" id="1295528"/>
    <lineage>
        <taxon>Eukaryota</taxon>
        <taxon>Fungi</taxon>
        <taxon>Dikarya</taxon>
        <taxon>Basidiomycota</taxon>
        <taxon>Agaricomycotina</taxon>
        <taxon>Tremellomycetes</taxon>
        <taxon>Tremellales</taxon>
        <taxon>Cryptococcaceae</taxon>
        <taxon>Cryptococcus</taxon>
    </lineage>
</organism>
<protein>
    <recommendedName>
        <fullName evidence="5">RING-type E3 ubiquitin transferase</fullName>
        <ecNumber evidence="5">2.3.2.27</ecNumber>
    </recommendedName>
</protein>
<dbReference type="InterPro" id="IPR058051">
    <property type="entry name" value="Znf_RING_synoviolin"/>
</dbReference>